<dbReference type="InterPro" id="IPR008942">
    <property type="entry name" value="ENTH_VHS"/>
</dbReference>
<organism evidence="4 5">
    <name type="scientific">Oryza meyeriana var. granulata</name>
    <dbReference type="NCBI Taxonomy" id="110450"/>
    <lineage>
        <taxon>Eukaryota</taxon>
        <taxon>Viridiplantae</taxon>
        <taxon>Streptophyta</taxon>
        <taxon>Embryophyta</taxon>
        <taxon>Tracheophyta</taxon>
        <taxon>Spermatophyta</taxon>
        <taxon>Magnoliopsida</taxon>
        <taxon>Liliopsida</taxon>
        <taxon>Poales</taxon>
        <taxon>Poaceae</taxon>
        <taxon>BOP clade</taxon>
        <taxon>Oryzoideae</taxon>
        <taxon>Oryzeae</taxon>
        <taxon>Oryzinae</taxon>
        <taxon>Oryza</taxon>
        <taxon>Oryza meyeriana</taxon>
    </lineage>
</organism>
<proteinExistence type="predicted"/>
<feature type="domain" description="CID" evidence="3">
    <location>
        <begin position="388"/>
        <end position="516"/>
    </location>
</feature>
<sequence length="846" mass="93644">MCVHCPGLDPNKFAAEPVIMATEVDLILLRVAFGTRGNRYKSSRHDYFVYQATPTLKLHLLPPPAIDRFIDNEVGLLRCGSATARPRSLSLHPHTGPDDGTYIIAALCNTFNSGYFEYALHLYHSGADAWTCHPLSIHGLVDPSFTHINTKAITVGGKAGTMGWVDLYRGIVFYDLLRDTSKLRYVPLPPPLNANDMLTGCPRPLRDIALVQGRINYTEMQLHVRPGSCVNGTFISEGCIAATWSAPATNLWKQGWRQDCKLSASDLSVDGNTMNFELLPKLLDDQGTPQQTLARLHVGHPTLSLHSDDIVCSMVKVNQWDKNAWVLAVDMKKKSLKDVAEFGAERNLGIGFAYMSSKISEYPPTPPEIANLSYAAANGAAAAVDQAQVDELVAQYRTALGELTFNSKPIITNLTIIAGENLHAAKPIASLICANILEVPSEQKLPSLYLLDSIVKNIGKDYVKHFSARLPEVFCKAYRQVDSSIHNSMRHLFGTWKGVFSPASLQVIEKELGFQSSTNGSSGTAPSKPDSQSNRPSHSIHVNPKYLEARQQLQQPNKGILGPGSKTTAISDPGDDIERTSRTAIDRGAGRRPDALNSRPNVQRAQRDPFSHPIHEKQDRDTRVLGFSNISQQPVVGTGQVRSKPKVQDGIGGPYYTAGVGSSEEQFDRRNNFYANKDVRPSGSVRLDSALLPTPVSNSDRIGRPSSNRSWKNSEEEEYMWDDVRSQGADYGCTSSTRKREWMPDDGNVGSFQRVKWAEAGGPLDHDLHKLDSFPRFGNAMGPDRRIAAYMDHEEYLHGKREVEPRIDREMLPEGQPFSSSRGSSLWSLCWTIKPRKCNNRTDKIN</sequence>
<feature type="compositionally biased region" description="Polar residues" evidence="2">
    <location>
        <begin position="695"/>
        <end position="711"/>
    </location>
</feature>
<keyword evidence="5" id="KW-1185">Reference proteome</keyword>
<gene>
    <name evidence="4" type="ORF">E2562_011178</name>
</gene>
<dbReference type="GO" id="GO:0005849">
    <property type="term" value="C:mRNA cleavage factor complex"/>
    <property type="evidence" value="ECO:0007669"/>
    <property type="project" value="TreeGrafter"/>
</dbReference>
<reference evidence="4 5" key="1">
    <citation type="submission" date="2019-11" db="EMBL/GenBank/DDBJ databases">
        <title>Whole genome sequence of Oryza granulata.</title>
        <authorList>
            <person name="Li W."/>
        </authorList>
    </citation>
    <scope>NUCLEOTIDE SEQUENCE [LARGE SCALE GENOMIC DNA]</scope>
    <source>
        <strain evidence="5">cv. Menghai</strain>
        <tissue evidence="4">Leaf</tissue>
    </source>
</reference>
<dbReference type="InterPro" id="IPR006569">
    <property type="entry name" value="CID_dom"/>
</dbReference>
<dbReference type="PANTHER" id="PTHR15921">
    <property type="entry name" value="PRE-MRNA CLEAVAGE COMPLEX II"/>
    <property type="match status" value="1"/>
</dbReference>
<name>A0A6G1DGG9_9ORYZ</name>
<dbReference type="SMART" id="SM00582">
    <property type="entry name" value="RPR"/>
    <property type="match status" value="1"/>
</dbReference>
<dbReference type="InterPro" id="IPR047415">
    <property type="entry name" value="Pcf11_CID"/>
</dbReference>
<dbReference type="Proteomes" id="UP000479710">
    <property type="component" value="Unassembled WGS sequence"/>
</dbReference>
<protein>
    <recommendedName>
        <fullName evidence="3">CID domain-containing protein</fullName>
    </recommendedName>
</protein>
<evidence type="ECO:0000259" key="3">
    <source>
        <dbReference type="PROSITE" id="PS51391"/>
    </source>
</evidence>
<accession>A0A6G1DGG9</accession>
<feature type="compositionally biased region" description="Basic and acidic residues" evidence="2">
    <location>
        <begin position="605"/>
        <end position="621"/>
    </location>
</feature>
<dbReference type="InterPro" id="IPR045154">
    <property type="entry name" value="PCF11-like"/>
</dbReference>
<comment type="caution">
    <text evidence="4">The sequence shown here is derived from an EMBL/GenBank/DDBJ whole genome shotgun (WGS) entry which is preliminary data.</text>
</comment>
<dbReference type="GO" id="GO:0000993">
    <property type="term" value="F:RNA polymerase II complex binding"/>
    <property type="evidence" value="ECO:0007669"/>
    <property type="project" value="InterPro"/>
</dbReference>
<dbReference type="Pfam" id="PF07762">
    <property type="entry name" value="DUF1618"/>
    <property type="match status" value="1"/>
</dbReference>
<keyword evidence="1" id="KW-0507">mRNA processing</keyword>
<dbReference type="PROSITE" id="PS51391">
    <property type="entry name" value="CID"/>
    <property type="match status" value="1"/>
</dbReference>
<dbReference type="GO" id="GO:0006369">
    <property type="term" value="P:termination of RNA polymerase II transcription"/>
    <property type="evidence" value="ECO:0007669"/>
    <property type="project" value="InterPro"/>
</dbReference>
<evidence type="ECO:0000256" key="1">
    <source>
        <dbReference type="ARBA" id="ARBA00022664"/>
    </source>
</evidence>
<dbReference type="PANTHER" id="PTHR15921:SF3">
    <property type="entry name" value="PRE-MRNA CLEAVAGE COMPLEX 2 PROTEIN PCF11"/>
    <property type="match status" value="1"/>
</dbReference>
<feature type="compositionally biased region" description="Basic and acidic residues" evidence="2">
    <location>
        <begin position="576"/>
        <end position="594"/>
    </location>
</feature>
<dbReference type="InterPro" id="IPR011676">
    <property type="entry name" value="DUF1618"/>
</dbReference>
<feature type="region of interest" description="Disordered" evidence="2">
    <location>
        <begin position="515"/>
        <end position="540"/>
    </location>
</feature>
<dbReference type="GO" id="GO:0005737">
    <property type="term" value="C:cytoplasm"/>
    <property type="evidence" value="ECO:0007669"/>
    <property type="project" value="TreeGrafter"/>
</dbReference>
<evidence type="ECO:0000256" key="2">
    <source>
        <dbReference type="SAM" id="MobiDB-lite"/>
    </source>
</evidence>
<feature type="compositionally biased region" description="Polar residues" evidence="2">
    <location>
        <begin position="515"/>
        <end position="537"/>
    </location>
</feature>
<evidence type="ECO:0000313" key="4">
    <source>
        <dbReference type="EMBL" id="KAF0911550.1"/>
    </source>
</evidence>
<dbReference type="GO" id="GO:0031124">
    <property type="term" value="P:mRNA 3'-end processing"/>
    <property type="evidence" value="ECO:0007669"/>
    <property type="project" value="InterPro"/>
</dbReference>
<dbReference type="OrthoDB" id="676774at2759"/>
<dbReference type="GO" id="GO:0003729">
    <property type="term" value="F:mRNA binding"/>
    <property type="evidence" value="ECO:0007669"/>
    <property type="project" value="InterPro"/>
</dbReference>
<dbReference type="Pfam" id="PF04818">
    <property type="entry name" value="CID"/>
    <property type="match status" value="1"/>
</dbReference>
<dbReference type="EMBL" id="SPHZ02000006">
    <property type="protein sequence ID" value="KAF0911550.1"/>
    <property type="molecule type" value="Genomic_DNA"/>
</dbReference>
<dbReference type="SUPFAM" id="SSF48464">
    <property type="entry name" value="ENTH/VHS domain"/>
    <property type="match status" value="1"/>
</dbReference>
<feature type="region of interest" description="Disordered" evidence="2">
    <location>
        <begin position="688"/>
        <end position="714"/>
    </location>
</feature>
<evidence type="ECO:0000313" key="5">
    <source>
        <dbReference type="Proteomes" id="UP000479710"/>
    </source>
</evidence>
<dbReference type="CDD" id="cd16982">
    <property type="entry name" value="CID_Pcf11"/>
    <property type="match status" value="1"/>
</dbReference>
<dbReference type="Gene3D" id="1.25.40.90">
    <property type="match status" value="1"/>
</dbReference>
<dbReference type="AlphaFoldDB" id="A0A6G1DGG9"/>
<dbReference type="FunFam" id="1.25.40.90:FF:000023">
    <property type="entry name" value="polyadenylation and cleavage factor homolog 4"/>
    <property type="match status" value="1"/>
</dbReference>
<feature type="region of interest" description="Disordered" evidence="2">
    <location>
        <begin position="556"/>
        <end position="621"/>
    </location>
</feature>